<evidence type="ECO:0000313" key="2">
    <source>
        <dbReference type="Proteomes" id="UP001144978"/>
    </source>
</evidence>
<dbReference type="Proteomes" id="UP001144978">
    <property type="component" value="Unassembled WGS sequence"/>
</dbReference>
<evidence type="ECO:0000313" key="1">
    <source>
        <dbReference type="EMBL" id="KAJ2969113.1"/>
    </source>
</evidence>
<gene>
    <name evidence="1" type="ORF">NUW54_g13038</name>
</gene>
<protein>
    <submittedName>
        <fullName evidence="1">Uncharacterized protein</fullName>
    </submittedName>
</protein>
<reference evidence="1" key="1">
    <citation type="submission" date="2022-08" db="EMBL/GenBank/DDBJ databases">
        <title>Genome Sequence of Pycnoporus sanguineus.</title>
        <authorList>
            <person name="Buettner E."/>
        </authorList>
    </citation>
    <scope>NUCLEOTIDE SEQUENCE</scope>
    <source>
        <strain evidence="1">CG-C14</strain>
    </source>
</reference>
<dbReference type="EMBL" id="JANSHE010005839">
    <property type="protein sequence ID" value="KAJ2969113.1"/>
    <property type="molecule type" value="Genomic_DNA"/>
</dbReference>
<proteinExistence type="predicted"/>
<accession>A0ACC1MRF1</accession>
<organism evidence="1 2">
    <name type="scientific">Trametes sanguinea</name>
    <dbReference type="NCBI Taxonomy" id="158606"/>
    <lineage>
        <taxon>Eukaryota</taxon>
        <taxon>Fungi</taxon>
        <taxon>Dikarya</taxon>
        <taxon>Basidiomycota</taxon>
        <taxon>Agaricomycotina</taxon>
        <taxon>Agaricomycetes</taxon>
        <taxon>Polyporales</taxon>
        <taxon>Polyporaceae</taxon>
        <taxon>Trametes</taxon>
    </lineage>
</organism>
<comment type="caution">
    <text evidence="1">The sequence shown here is derived from an EMBL/GenBank/DDBJ whole genome shotgun (WGS) entry which is preliminary data.</text>
</comment>
<name>A0ACC1MRF1_9APHY</name>
<keyword evidence="2" id="KW-1185">Reference proteome</keyword>
<sequence length="203" mass="21633">MLDLVTTPFIDATYFSAHDKFPSLDPKTPLPLSPVYMLATTMTTRRTPNSALSKDISDRNLVTPPNGAGHWRLNSSGQIVESSDWDLADEIVKLQIGSDSQDAQVRTSPRSNVTSSGPVSVQESSPLDIASQTSLESASTNPLHQSVNLASHSRESSADTTGSWLCISKAHISRMAGLPVVGSRAESKCSIVGSQLSLSATHQ</sequence>